<dbReference type="VEuPathDB" id="HostDB:ENSMMUG00000011521"/>
<keyword evidence="6" id="KW-0812">Transmembrane</keyword>
<dbReference type="Proteomes" id="UP000006718">
    <property type="component" value="Chromosome 20"/>
</dbReference>
<evidence type="ECO:0000256" key="4">
    <source>
        <dbReference type="ARBA" id="ARBA00022691"/>
    </source>
</evidence>
<keyword evidence="4" id="KW-0949">S-adenosyl-L-methionine</keyword>
<keyword evidence="2" id="KW-0489">Methyltransferase</keyword>
<evidence type="ECO:0000256" key="5">
    <source>
        <dbReference type="SAM" id="MobiDB-lite"/>
    </source>
</evidence>
<keyword evidence="8" id="KW-1185">Reference proteome</keyword>
<dbReference type="GO" id="GO:0005739">
    <property type="term" value="C:mitochondrion"/>
    <property type="evidence" value="ECO:0000318"/>
    <property type="project" value="GO_Central"/>
</dbReference>
<dbReference type="InParanoid" id="A0A1D5Q8T0"/>
<keyword evidence="6" id="KW-1133">Transmembrane helix</keyword>
<dbReference type="Gene3D" id="3.40.50.150">
    <property type="entry name" value="Vaccinia Virus protein VP39"/>
    <property type="match status" value="1"/>
</dbReference>
<dbReference type="PANTHER" id="PTHR13610:SF5">
    <property type="entry name" value="ADENINE NUCLEOTIDE TRANSLOCASE LYSINE N-METHYLTRANSFERASE"/>
    <property type="match status" value="1"/>
</dbReference>
<dbReference type="GeneTree" id="ENSGT00390000014771"/>
<feature type="transmembrane region" description="Helical" evidence="6">
    <location>
        <begin position="23"/>
        <end position="42"/>
    </location>
</feature>
<evidence type="ECO:0000256" key="3">
    <source>
        <dbReference type="ARBA" id="ARBA00022679"/>
    </source>
</evidence>
<evidence type="ECO:0000313" key="7">
    <source>
        <dbReference type="Ensembl" id="ENSMMUP00000044448.2"/>
    </source>
</evidence>
<evidence type="ECO:0000256" key="2">
    <source>
        <dbReference type="ARBA" id="ARBA00022603"/>
    </source>
</evidence>
<dbReference type="PaxDb" id="9544-ENSMMUP00000015122"/>
<reference evidence="7" key="4">
    <citation type="submission" date="2025-09" db="UniProtKB">
        <authorList>
            <consortium name="Ensembl"/>
        </authorList>
    </citation>
    <scope>IDENTIFICATION</scope>
    <source>
        <strain evidence="7">17573</strain>
    </source>
</reference>
<reference evidence="7" key="2">
    <citation type="submission" date="2019-01" db="EMBL/GenBank/DDBJ databases">
        <authorList>
            <person name="Graves T."/>
            <person name="Eichler E.E."/>
            <person name="Wilson R.K."/>
        </authorList>
    </citation>
    <scope>NUCLEOTIDE SEQUENCE [LARGE SCALE GENOMIC DNA]</scope>
    <source>
        <strain evidence="7">17573</strain>
    </source>
</reference>
<dbReference type="FunCoup" id="A0A1D5Q8T0">
    <property type="interactions" value="356"/>
</dbReference>
<reference evidence="7" key="3">
    <citation type="submission" date="2025-08" db="UniProtKB">
        <authorList>
            <consortium name="Ensembl"/>
        </authorList>
    </citation>
    <scope>IDENTIFICATION</scope>
    <source>
        <strain evidence="7">17573</strain>
    </source>
</reference>
<comment type="similarity">
    <text evidence="1">Belongs to the ANT/ATPSC lysine N-methyltransferase family.</text>
</comment>
<dbReference type="PANTHER" id="PTHR13610">
    <property type="entry name" value="METHYLTRANSFERASE DOMAIN-CONTAINING PROTEIN"/>
    <property type="match status" value="1"/>
</dbReference>
<protein>
    <submittedName>
        <fullName evidence="7">Adenine nucleotide translocase lysine methyltransferase</fullName>
    </submittedName>
</protein>
<dbReference type="GO" id="GO:1905706">
    <property type="term" value="P:regulation of mitochondrial ATP synthesis coupled proton transport"/>
    <property type="evidence" value="ECO:0000318"/>
    <property type="project" value="GO_Central"/>
</dbReference>
<keyword evidence="3" id="KW-0808">Transferase</keyword>
<evidence type="ECO:0000313" key="9">
    <source>
        <dbReference type="VGNC" id="VGNC:72271"/>
    </source>
</evidence>
<gene>
    <name evidence="7 9" type="primary">ANTKMT</name>
</gene>
<dbReference type="GO" id="GO:0016279">
    <property type="term" value="F:protein-lysine N-methyltransferase activity"/>
    <property type="evidence" value="ECO:0000318"/>
    <property type="project" value="GO_Central"/>
</dbReference>
<dbReference type="GO" id="GO:0032259">
    <property type="term" value="P:methylation"/>
    <property type="evidence" value="ECO:0007669"/>
    <property type="project" value="UniProtKB-KW"/>
</dbReference>
<dbReference type="OMA" id="NPWLIWL"/>
<evidence type="ECO:0000256" key="6">
    <source>
        <dbReference type="SAM" id="Phobius"/>
    </source>
</evidence>
<keyword evidence="6" id="KW-0472">Membrane</keyword>
<reference evidence="8" key="1">
    <citation type="journal article" date="2007" name="Science">
        <title>Evolutionary and biomedical insights from the rhesus macaque genome.</title>
        <authorList>
            <person name="Gibbs R.A."/>
            <person name="Rogers J."/>
            <person name="Katze M.G."/>
            <person name="Bumgarner R."/>
            <person name="Weinstock G.M."/>
            <person name="Mardis E.R."/>
            <person name="Remington K.A."/>
            <person name="Strausberg R.L."/>
            <person name="Venter J.C."/>
            <person name="Wilson R.K."/>
            <person name="Batzer M.A."/>
            <person name="Bustamante C.D."/>
            <person name="Eichler E.E."/>
            <person name="Hahn M.W."/>
            <person name="Hardison R.C."/>
            <person name="Makova K.D."/>
            <person name="Miller W."/>
            <person name="Milosavljevic A."/>
            <person name="Palermo R.E."/>
            <person name="Siepel A."/>
            <person name="Sikela J.M."/>
            <person name="Attaway T."/>
            <person name="Bell S."/>
            <person name="Bernard K.E."/>
            <person name="Buhay C.J."/>
            <person name="Chandrabose M.N."/>
            <person name="Dao M."/>
            <person name="Davis C."/>
            <person name="Delehaunty K.D."/>
            <person name="Ding Y."/>
            <person name="Dinh H.H."/>
            <person name="Dugan-Rocha S."/>
            <person name="Fulton L.A."/>
            <person name="Gabisi R.A."/>
            <person name="Garner T.T."/>
            <person name="Godfrey J."/>
            <person name="Hawes A.C."/>
            <person name="Hernandez J."/>
            <person name="Hines S."/>
            <person name="Holder M."/>
            <person name="Hume J."/>
            <person name="Jhangiani S.N."/>
            <person name="Joshi V."/>
            <person name="Khan Z.M."/>
            <person name="Kirkness E.F."/>
            <person name="Cree A."/>
            <person name="Fowler R.G."/>
            <person name="Lee S."/>
            <person name="Lewis L.R."/>
            <person name="Li Z."/>
            <person name="Liu Y.-S."/>
            <person name="Moore S.M."/>
            <person name="Muzny D."/>
            <person name="Nazareth L.V."/>
            <person name="Ngo D.N."/>
            <person name="Okwuonu G.O."/>
            <person name="Pai G."/>
            <person name="Parker D."/>
            <person name="Paul H.A."/>
            <person name="Pfannkoch C."/>
            <person name="Pohl C.S."/>
            <person name="Rogers Y.-H.C."/>
            <person name="Ruiz S.J."/>
            <person name="Sabo A."/>
            <person name="Santibanez J."/>
            <person name="Schneider B.W."/>
            <person name="Smith S.M."/>
            <person name="Sodergren E."/>
            <person name="Svatek A.F."/>
            <person name="Utterback T.R."/>
            <person name="Vattathil S."/>
            <person name="Warren W."/>
            <person name="White C.S."/>
            <person name="Chinwalla A.T."/>
            <person name="Feng Y."/>
            <person name="Halpern A.L."/>
            <person name="Hillier L.W."/>
            <person name="Huang X."/>
            <person name="Minx P."/>
            <person name="Nelson J.O."/>
            <person name="Pepin K.H."/>
            <person name="Qin X."/>
            <person name="Sutton G.G."/>
            <person name="Venter E."/>
            <person name="Walenz B.P."/>
            <person name="Wallis J.W."/>
            <person name="Worley K.C."/>
            <person name="Yang S.-P."/>
            <person name="Jones S.M."/>
            <person name="Marra M.A."/>
            <person name="Rocchi M."/>
            <person name="Schein J.E."/>
            <person name="Baertsch R."/>
            <person name="Clarke L."/>
            <person name="Csuros M."/>
            <person name="Glasscock J."/>
            <person name="Harris R.A."/>
            <person name="Havlak P."/>
            <person name="Jackson A.R."/>
            <person name="Jiang H."/>
            <person name="Liu Y."/>
            <person name="Messina D.N."/>
            <person name="Shen Y."/>
            <person name="Song H.X.-Z."/>
            <person name="Wylie T."/>
            <person name="Zhang L."/>
            <person name="Birney E."/>
            <person name="Han K."/>
            <person name="Konkel M.K."/>
            <person name="Lee J."/>
            <person name="Smit A.F.A."/>
            <person name="Ullmer B."/>
            <person name="Wang H."/>
            <person name="Xing J."/>
            <person name="Burhans R."/>
            <person name="Cheng Z."/>
            <person name="Karro J.E."/>
            <person name="Ma J."/>
            <person name="Raney B."/>
            <person name="She X."/>
            <person name="Cox M.J."/>
            <person name="Demuth J.P."/>
            <person name="Dumas L.J."/>
            <person name="Han S.-G."/>
            <person name="Hopkins J."/>
            <person name="Karimpour-Fard A."/>
            <person name="Kim Y.H."/>
            <person name="Pollack J.R."/>
            <person name="Vinar T."/>
            <person name="Addo-Quaye C."/>
            <person name="Degenhardt J."/>
            <person name="Denby A."/>
            <person name="Hubisz M.J."/>
            <person name="Indap A."/>
            <person name="Kosiol C."/>
            <person name="Lahn B.T."/>
            <person name="Lawson H.A."/>
            <person name="Marklein A."/>
            <person name="Nielsen R."/>
            <person name="Vallender E.J."/>
            <person name="Clark A.G."/>
            <person name="Ferguson B."/>
            <person name="Hernandez R.D."/>
            <person name="Hirani K."/>
            <person name="Kehrer-Sawatzki H."/>
            <person name="Kolb J."/>
            <person name="Patil S."/>
            <person name="Pu L.-L."/>
            <person name="Ren Y."/>
            <person name="Smith D.G."/>
            <person name="Wheeler D.A."/>
            <person name="Schenck I."/>
            <person name="Ball E.V."/>
            <person name="Chen R."/>
            <person name="Cooper D.N."/>
            <person name="Giardine B."/>
            <person name="Hsu F."/>
            <person name="Kent W.J."/>
            <person name="Lesk A."/>
            <person name="Nelson D.L."/>
            <person name="O'brien W.E."/>
            <person name="Pruefer K."/>
            <person name="Stenson P.D."/>
            <person name="Wallace J.C."/>
            <person name="Ke H."/>
            <person name="Liu X.-M."/>
            <person name="Wang P."/>
            <person name="Xiang A.P."/>
            <person name="Yang F."/>
            <person name="Barber G.P."/>
            <person name="Haussler D."/>
            <person name="Karolchik D."/>
            <person name="Kern A.D."/>
            <person name="Kuhn R.M."/>
            <person name="Smith K.E."/>
            <person name="Zwieg A.S."/>
        </authorList>
    </citation>
    <scope>NUCLEOTIDE SEQUENCE [LARGE SCALE GENOMIC DNA]</scope>
    <source>
        <strain evidence="8">17573</strain>
    </source>
</reference>
<dbReference type="OrthoDB" id="66144at2759"/>
<dbReference type="ExpressionAtlas" id="A0A1D5Q8T0">
    <property type="expression patterns" value="baseline"/>
</dbReference>
<dbReference type="SUPFAM" id="SSF53335">
    <property type="entry name" value="S-adenosyl-L-methionine-dependent methyltransferases"/>
    <property type="match status" value="1"/>
</dbReference>
<evidence type="ECO:0000313" key="8">
    <source>
        <dbReference type="Proteomes" id="UP000006718"/>
    </source>
</evidence>
<dbReference type="VGNC" id="VGNC:72271">
    <property type="gene designation" value="ANTKMT"/>
</dbReference>
<sequence>MEQDDPAEALTELRERRLGALELLQAAAGSGLAAYAVWALLLQPGFRRVPLRLQVRGGTRSGAGPGRGARLPLRVSRSGRGRGELRPTSSGSGRERPVDSRRLPVQVPYVGASARQVEHVLSLLRGRPGKTVDLGSGDGRIVLAAHRCGLRPAVGYELNPWLVALARLHAWRAGCAGSVCYRRKDLWKVSLRDCRNVSVFLAPSVLPLLEDKLRAELPAGARVVSGRFPLPTWQPVAVAGEGLDRVWAYDVPGGGQAGEAVSSRIPIQAAP</sequence>
<name>A0A1D5Q8T0_MACMU</name>
<feature type="region of interest" description="Disordered" evidence="5">
    <location>
        <begin position="56"/>
        <end position="99"/>
    </location>
</feature>
<dbReference type="AlphaFoldDB" id="A0A1D5Q8T0"/>
<accession>A0A1D5Q8T0</accession>
<evidence type="ECO:0000256" key="1">
    <source>
        <dbReference type="ARBA" id="ARBA00010633"/>
    </source>
</evidence>
<dbReference type="Bgee" id="ENSMMUG00000011521">
    <property type="expression patterns" value="Expressed in olfactory segment of nasal mucosa and 20 other cell types or tissues"/>
</dbReference>
<dbReference type="Ensembl" id="ENSMMUT00000056730.2">
    <property type="protein sequence ID" value="ENSMMUP00000044448.2"/>
    <property type="gene ID" value="ENSMMUG00000011521.3"/>
</dbReference>
<dbReference type="STRING" id="9544.ENSMMUP00000044448"/>
<proteinExistence type="inferred from homology"/>
<organism evidence="7 8">
    <name type="scientific">Macaca mulatta</name>
    <name type="common">Rhesus macaque</name>
    <dbReference type="NCBI Taxonomy" id="9544"/>
    <lineage>
        <taxon>Eukaryota</taxon>
        <taxon>Metazoa</taxon>
        <taxon>Chordata</taxon>
        <taxon>Craniata</taxon>
        <taxon>Vertebrata</taxon>
        <taxon>Euteleostomi</taxon>
        <taxon>Mammalia</taxon>
        <taxon>Eutheria</taxon>
        <taxon>Euarchontoglires</taxon>
        <taxon>Primates</taxon>
        <taxon>Haplorrhini</taxon>
        <taxon>Catarrhini</taxon>
        <taxon>Cercopithecidae</taxon>
        <taxon>Cercopithecinae</taxon>
        <taxon>Macaca</taxon>
    </lineage>
</organism>
<dbReference type="InterPro" id="IPR029063">
    <property type="entry name" value="SAM-dependent_MTases_sf"/>
</dbReference>
<dbReference type="InterPro" id="IPR026170">
    <property type="entry name" value="FAM173A/B"/>
</dbReference>